<evidence type="ECO:0000256" key="2">
    <source>
        <dbReference type="PROSITE-ProRule" id="PRU00409"/>
    </source>
</evidence>
<dbReference type="PROSITE" id="PS50975">
    <property type="entry name" value="ATP_GRASP"/>
    <property type="match status" value="1"/>
</dbReference>
<dbReference type="GO" id="GO:0005524">
    <property type="term" value="F:ATP binding"/>
    <property type="evidence" value="ECO:0007669"/>
    <property type="project" value="UniProtKB-UniRule"/>
</dbReference>
<dbReference type="InterPro" id="IPR004218">
    <property type="entry name" value="GSHS_ATP-bd"/>
</dbReference>
<dbReference type="InterPro" id="IPR011761">
    <property type="entry name" value="ATP-grasp"/>
</dbReference>
<dbReference type="Gene3D" id="3.30.470.20">
    <property type="entry name" value="ATP-grasp fold, B domain"/>
    <property type="match status" value="1"/>
</dbReference>
<dbReference type="EMBL" id="SHAG01000009">
    <property type="protein sequence ID" value="RZO76672.1"/>
    <property type="molecule type" value="Genomic_DNA"/>
</dbReference>
<accession>A0A520S2H4</accession>
<sequence>MSKIAFFIPNFEESHIDSNYLRIANELNKRGVAVTLLLIDTLSLCKSQVFAEGWKYTQTPITDHSRFNLKEFNLLEFTHLWVFSLGTKESFLDKYQLLYTGKYDIHFVNSLEAIMHLKSKYFITSNTKVFKHPETHASTKADKLLKHVESSEKAWIAKPPAGSLGRDVFLLRPGNSNNRAILENLCGRKGNQYALIQEHISAIEYGEKRVLIAGAKIVGQYKRLASGDHRTNLLRGATSQVCDLTPDESAYCNEIGAWLQGMGANYVGIDMVYPWIIEFNVVNPGGLMTIEELTGEDLAPKIVKQLNLA</sequence>
<reference evidence="4 5" key="1">
    <citation type="submission" date="2019-02" db="EMBL/GenBank/DDBJ databases">
        <title>Prokaryotic population dynamics and viral predation in marine succession experiment using metagenomics: the confinement effect.</title>
        <authorList>
            <person name="Haro-Moreno J.M."/>
            <person name="Rodriguez-Valera F."/>
            <person name="Lopez-Perez M."/>
        </authorList>
    </citation>
    <scope>NUCLEOTIDE SEQUENCE [LARGE SCALE GENOMIC DNA]</scope>
    <source>
        <strain evidence="4">MED-G157</strain>
    </source>
</reference>
<dbReference type="GO" id="GO:0005737">
    <property type="term" value="C:cytoplasm"/>
    <property type="evidence" value="ECO:0007669"/>
    <property type="project" value="TreeGrafter"/>
</dbReference>
<feature type="domain" description="ATP-grasp" evidence="3">
    <location>
        <begin position="119"/>
        <end position="307"/>
    </location>
</feature>
<name>A0A520S2H4_9GAMM</name>
<evidence type="ECO:0000256" key="1">
    <source>
        <dbReference type="ARBA" id="ARBA00023211"/>
    </source>
</evidence>
<dbReference type="Proteomes" id="UP000316199">
    <property type="component" value="Unassembled WGS sequence"/>
</dbReference>
<dbReference type="SUPFAM" id="SSF56059">
    <property type="entry name" value="Glutathione synthetase ATP-binding domain-like"/>
    <property type="match status" value="1"/>
</dbReference>
<keyword evidence="2" id="KW-0067">ATP-binding</keyword>
<gene>
    <name evidence="4" type="ORF">EVA68_03780</name>
</gene>
<comment type="caution">
    <text evidence="4">The sequence shown here is derived from an EMBL/GenBank/DDBJ whole genome shotgun (WGS) entry which is preliminary data.</text>
</comment>
<dbReference type="PANTHER" id="PTHR21621">
    <property type="entry name" value="RIBOSOMAL PROTEIN S6 MODIFICATION PROTEIN"/>
    <property type="match status" value="1"/>
</dbReference>
<dbReference type="Gene3D" id="3.30.1490.20">
    <property type="entry name" value="ATP-grasp fold, A domain"/>
    <property type="match status" value="1"/>
</dbReference>
<dbReference type="GO" id="GO:0004363">
    <property type="term" value="F:glutathione synthase activity"/>
    <property type="evidence" value="ECO:0007669"/>
    <property type="project" value="InterPro"/>
</dbReference>
<protein>
    <recommendedName>
        <fullName evidence="3">ATP-grasp domain-containing protein</fullName>
    </recommendedName>
</protein>
<organism evidence="4 5">
    <name type="scientific">OM182 bacterium</name>
    <dbReference type="NCBI Taxonomy" id="2510334"/>
    <lineage>
        <taxon>Bacteria</taxon>
        <taxon>Pseudomonadati</taxon>
        <taxon>Pseudomonadota</taxon>
        <taxon>Gammaproteobacteria</taxon>
        <taxon>OMG group</taxon>
        <taxon>OM182 clade</taxon>
    </lineage>
</organism>
<dbReference type="GO" id="GO:0046872">
    <property type="term" value="F:metal ion binding"/>
    <property type="evidence" value="ECO:0007669"/>
    <property type="project" value="InterPro"/>
</dbReference>
<dbReference type="AlphaFoldDB" id="A0A520S2H4"/>
<evidence type="ECO:0000313" key="5">
    <source>
        <dbReference type="Proteomes" id="UP000316199"/>
    </source>
</evidence>
<keyword evidence="1" id="KW-0464">Manganese</keyword>
<dbReference type="PANTHER" id="PTHR21621:SF4">
    <property type="entry name" value="GLUTATHIONE SYNTHETASE"/>
    <property type="match status" value="1"/>
</dbReference>
<dbReference type="Pfam" id="PF02955">
    <property type="entry name" value="GSH-S_ATP"/>
    <property type="match status" value="1"/>
</dbReference>
<evidence type="ECO:0000259" key="3">
    <source>
        <dbReference type="PROSITE" id="PS50975"/>
    </source>
</evidence>
<proteinExistence type="predicted"/>
<evidence type="ECO:0000313" key="4">
    <source>
        <dbReference type="EMBL" id="RZO76672.1"/>
    </source>
</evidence>
<dbReference type="InterPro" id="IPR013815">
    <property type="entry name" value="ATP_grasp_subdomain_1"/>
</dbReference>
<keyword evidence="2" id="KW-0547">Nucleotide-binding</keyword>
<dbReference type="Gene3D" id="3.40.50.20">
    <property type="match status" value="1"/>
</dbReference>